<gene>
    <name evidence="5" type="ORF">IAG03_10345</name>
</gene>
<dbReference type="PANTHER" id="PTHR10434:SF11">
    <property type="entry name" value="1-ACYL-SN-GLYCEROL-3-PHOSPHATE ACYLTRANSFERASE"/>
    <property type="match status" value="1"/>
</dbReference>
<reference evidence="5" key="1">
    <citation type="submission" date="2020-08" db="EMBL/GenBank/DDBJ databases">
        <title>Genome public.</title>
        <authorList>
            <person name="Liu C."/>
            <person name="Sun Q."/>
        </authorList>
    </citation>
    <scope>NUCLEOTIDE SEQUENCE</scope>
    <source>
        <strain evidence="5">NSJ-40</strain>
    </source>
</reference>
<dbReference type="SUPFAM" id="SSF69593">
    <property type="entry name" value="Glycerol-3-phosphate (1)-acyltransferase"/>
    <property type="match status" value="1"/>
</dbReference>
<evidence type="ECO:0000256" key="3">
    <source>
        <dbReference type="SAM" id="Phobius"/>
    </source>
</evidence>
<dbReference type="Proteomes" id="UP000651482">
    <property type="component" value="Unassembled WGS sequence"/>
</dbReference>
<dbReference type="GO" id="GO:0003841">
    <property type="term" value="F:1-acylglycerol-3-phosphate O-acyltransferase activity"/>
    <property type="evidence" value="ECO:0007669"/>
    <property type="project" value="TreeGrafter"/>
</dbReference>
<dbReference type="Pfam" id="PF01553">
    <property type="entry name" value="Acyltransferase"/>
    <property type="match status" value="1"/>
</dbReference>
<dbReference type="AlphaFoldDB" id="A0A926HS25"/>
<dbReference type="CDD" id="cd07989">
    <property type="entry name" value="LPLAT_AGPAT-like"/>
    <property type="match status" value="1"/>
</dbReference>
<keyword evidence="1" id="KW-0808">Transferase</keyword>
<proteinExistence type="predicted"/>
<keyword evidence="2 5" id="KW-0012">Acyltransferase</keyword>
<name>A0A926HS25_9FIRM</name>
<evidence type="ECO:0000256" key="1">
    <source>
        <dbReference type="ARBA" id="ARBA00022679"/>
    </source>
</evidence>
<feature type="domain" description="Phospholipid/glycerol acyltransferase" evidence="4">
    <location>
        <begin position="39"/>
        <end position="151"/>
    </location>
</feature>
<protein>
    <submittedName>
        <fullName evidence="5">1-acyl-sn-glycerol-3-phosphate acyltransferase</fullName>
    </submittedName>
</protein>
<comment type="caution">
    <text evidence="5">The sequence shown here is derived from an EMBL/GenBank/DDBJ whole genome shotgun (WGS) entry which is preliminary data.</text>
</comment>
<dbReference type="InterPro" id="IPR002123">
    <property type="entry name" value="Plipid/glycerol_acylTrfase"/>
</dbReference>
<accession>A0A926HS25</accession>
<dbReference type="EMBL" id="JACRSN010000016">
    <property type="protein sequence ID" value="MBC8534379.1"/>
    <property type="molecule type" value="Genomic_DNA"/>
</dbReference>
<sequence>MKTKMTPLYRFAKVVIPVIYAIFSPLVIRRAGPLPEGRMVLCSNHFSLNDPLYLGVAQERQVYYMAKAELFRNRFLRWLLRGLGAFPVERGTGDRNALGTAEQILQEEKTLGIFIEGTRSKTGELLRPKTGAVMLAYQNHAPIVPVCITAKGGGKIKPFRKVCISYGEVILPEQLGIIEGTSAEYRRASRMLMERIAALRERDLADFEKGDLCSTQQG</sequence>
<feature type="transmembrane region" description="Helical" evidence="3">
    <location>
        <begin position="7"/>
        <end position="28"/>
    </location>
</feature>
<dbReference type="PANTHER" id="PTHR10434">
    <property type="entry name" value="1-ACYL-SN-GLYCEROL-3-PHOSPHATE ACYLTRANSFERASE"/>
    <property type="match status" value="1"/>
</dbReference>
<keyword evidence="6" id="KW-1185">Reference proteome</keyword>
<evidence type="ECO:0000259" key="4">
    <source>
        <dbReference type="SMART" id="SM00563"/>
    </source>
</evidence>
<dbReference type="SMART" id="SM00563">
    <property type="entry name" value="PlsC"/>
    <property type="match status" value="1"/>
</dbReference>
<keyword evidence="3" id="KW-1133">Transmembrane helix</keyword>
<evidence type="ECO:0000313" key="5">
    <source>
        <dbReference type="EMBL" id="MBC8534379.1"/>
    </source>
</evidence>
<evidence type="ECO:0000256" key="2">
    <source>
        <dbReference type="ARBA" id="ARBA00023315"/>
    </source>
</evidence>
<dbReference type="RefSeq" id="WP_249319962.1">
    <property type="nucleotide sequence ID" value="NZ_JACRSN010000016.1"/>
</dbReference>
<evidence type="ECO:0000313" key="6">
    <source>
        <dbReference type="Proteomes" id="UP000651482"/>
    </source>
</evidence>
<organism evidence="5 6">
    <name type="scientific">Yeguia hominis</name>
    <dbReference type="NCBI Taxonomy" id="2763662"/>
    <lineage>
        <taxon>Bacteria</taxon>
        <taxon>Bacillati</taxon>
        <taxon>Bacillota</taxon>
        <taxon>Clostridia</taxon>
        <taxon>Eubacteriales</taxon>
        <taxon>Yeguiaceae</taxon>
        <taxon>Yeguia</taxon>
    </lineage>
</organism>
<dbReference type="GO" id="GO:0006654">
    <property type="term" value="P:phosphatidic acid biosynthetic process"/>
    <property type="evidence" value="ECO:0007669"/>
    <property type="project" value="TreeGrafter"/>
</dbReference>
<keyword evidence="3" id="KW-0812">Transmembrane</keyword>
<keyword evidence="3" id="KW-0472">Membrane</keyword>